<dbReference type="RefSeq" id="WP_018066508.1">
    <property type="nucleotide sequence ID" value="NZ_AQWH01000024.1"/>
</dbReference>
<evidence type="ECO:0000313" key="2">
    <source>
        <dbReference type="EMBL" id="AQZ52682.1"/>
    </source>
</evidence>
<organism evidence="2 3">
    <name type="scientific">Martelella mediterranea DSM 17316</name>
    <dbReference type="NCBI Taxonomy" id="1122214"/>
    <lineage>
        <taxon>Bacteria</taxon>
        <taxon>Pseudomonadati</taxon>
        <taxon>Pseudomonadota</taxon>
        <taxon>Alphaproteobacteria</taxon>
        <taxon>Hyphomicrobiales</taxon>
        <taxon>Aurantimonadaceae</taxon>
        <taxon>Martelella</taxon>
    </lineage>
</organism>
<dbReference type="AlphaFoldDB" id="A0A1U9Z506"/>
<name>A0A1U9Z506_9HYPH</name>
<reference evidence="2 3" key="1">
    <citation type="submission" date="2017-03" db="EMBL/GenBank/DDBJ databases">
        <title>Foreign affairs: Plasmid Transfer between Roseobacters and Rhizobia.</title>
        <authorList>
            <person name="Bartling P."/>
            <person name="Bunk B."/>
            <person name="Overmann J."/>
            <person name="Brinkmann H."/>
            <person name="Petersen J."/>
        </authorList>
    </citation>
    <scope>NUCLEOTIDE SEQUENCE [LARGE SCALE GENOMIC DNA]</scope>
    <source>
        <strain evidence="2 3">MACL11</strain>
    </source>
</reference>
<dbReference type="STRING" id="1122214.Mame_03375"/>
<proteinExistence type="predicted"/>
<dbReference type="KEGG" id="mmed:Mame_03375"/>
<dbReference type="EMBL" id="CP020330">
    <property type="protein sequence ID" value="AQZ52682.1"/>
    <property type="molecule type" value="Genomic_DNA"/>
</dbReference>
<dbReference type="Proteomes" id="UP000191135">
    <property type="component" value="Chromosome"/>
</dbReference>
<evidence type="ECO:0000313" key="3">
    <source>
        <dbReference type="Proteomes" id="UP000191135"/>
    </source>
</evidence>
<dbReference type="InterPro" id="IPR011201">
    <property type="entry name" value="Zinc-ribbon_6_bact"/>
</dbReference>
<dbReference type="PIRSF" id="PIRSF012641">
    <property type="entry name" value="UCP012641"/>
    <property type="match status" value="1"/>
</dbReference>
<dbReference type="Pfam" id="PF15887">
    <property type="entry name" value="Peptidase_Mx"/>
    <property type="match status" value="1"/>
</dbReference>
<dbReference type="eggNOG" id="COG4307">
    <property type="taxonomic scope" value="Bacteria"/>
</dbReference>
<accession>A0A1U9Z506</accession>
<protein>
    <recommendedName>
        <fullName evidence="1">Zinc-ribbon domain-containing protein</fullName>
    </recommendedName>
</protein>
<sequence>MKIFECDHCGQTVYFDNDTCVACGHRLGFAPDDIALYSVRQGEGDLWHKADDESRRFRLCENTGIGVCNWLVDEDDDETFCMACRHNNLIPDTSTEIGLNRFKRIGAAQRHLFYSLLRWGVDTPTRKQDPQNGLVFDFLEDTVEADGSLTPAMTGHEDGLISLRAAEADDVTREIIRDQMNEPYRTMLGHFRHEVGHYVWDRLVRDDGRLESFRKVFGDEREDYQAALQRHYENGPPPDWPEHHVSAYAATHPWEDFAESFAHALHIVDTLETARAFGLAVDDARLEPLGDPYKCVSGKRLAEAWIPLTIAMNAIHKSMGQKDFYPFVLTPDIVAKIDYIVTMLNGPKAGKAAA</sequence>
<keyword evidence="3" id="KW-1185">Reference proteome</keyword>
<dbReference type="Pfam" id="PF10005">
    <property type="entry name" value="Zn_ribbon_DZR_6"/>
    <property type="match status" value="1"/>
</dbReference>
<dbReference type="OrthoDB" id="256753at2"/>
<feature type="domain" description="Zinc-ribbon" evidence="1">
    <location>
        <begin position="4"/>
        <end position="94"/>
    </location>
</feature>
<dbReference type="InterPro" id="IPR031321">
    <property type="entry name" value="UCP012641"/>
</dbReference>
<gene>
    <name evidence="2" type="ORF">Mame_03375</name>
</gene>
<evidence type="ECO:0000259" key="1">
    <source>
        <dbReference type="Pfam" id="PF10005"/>
    </source>
</evidence>